<gene>
    <name evidence="1" type="ORF">MNOR_LOCUS37350</name>
</gene>
<protein>
    <submittedName>
        <fullName evidence="1">Uncharacterized protein</fullName>
    </submittedName>
</protein>
<name>A0AAV2SK13_MEGNR</name>
<keyword evidence="2" id="KW-1185">Reference proteome</keyword>
<dbReference type="EMBL" id="CAXKWB010074503">
    <property type="protein sequence ID" value="CAL4198229.1"/>
    <property type="molecule type" value="Genomic_DNA"/>
</dbReference>
<comment type="caution">
    <text evidence="1">The sequence shown here is derived from an EMBL/GenBank/DDBJ whole genome shotgun (WGS) entry which is preliminary data.</text>
</comment>
<organism evidence="1 2">
    <name type="scientific">Meganyctiphanes norvegica</name>
    <name type="common">Northern krill</name>
    <name type="synonym">Thysanopoda norvegica</name>
    <dbReference type="NCBI Taxonomy" id="48144"/>
    <lineage>
        <taxon>Eukaryota</taxon>
        <taxon>Metazoa</taxon>
        <taxon>Ecdysozoa</taxon>
        <taxon>Arthropoda</taxon>
        <taxon>Crustacea</taxon>
        <taxon>Multicrustacea</taxon>
        <taxon>Malacostraca</taxon>
        <taxon>Eumalacostraca</taxon>
        <taxon>Eucarida</taxon>
        <taxon>Euphausiacea</taxon>
        <taxon>Euphausiidae</taxon>
        <taxon>Meganyctiphanes</taxon>
    </lineage>
</organism>
<accession>A0AAV2SK13</accession>
<reference evidence="1 2" key="1">
    <citation type="submission" date="2024-05" db="EMBL/GenBank/DDBJ databases">
        <authorList>
            <person name="Wallberg A."/>
        </authorList>
    </citation>
    <scope>NUCLEOTIDE SEQUENCE [LARGE SCALE GENOMIC DNA]</scope>
</reference>
<evidence type="ECO:0000313" key="1">
    <source>
        <dbReference type="EMBL" id="CAL4198229.1"/>
    </source>
</evidence>
<proteinExistence type="predicted"/>
<dbReference type="Proteomes" id="UP001497623">
    <property type="component" value="Unassembled WGS sequence"/>
</dbReference>
<evidence type="ECO:0000313" key="2">
    <source>
        <dbReference type="Proteomes" id="UP001497623"/>
    </source>
</evidence>
<sequence>DSCPNQNFKDKHVCEDCTSCQAALVHSQKARENSPAPFNHVFTGNFGYNQTRCLDRGVEVDCCKINPEVTTWKCKFNNATKEWDSCVDNDGNPTVDPYGTCTGESLLNGSGHFFFQNITCTFKR</sequence>
<dbReference type="AlphaFoldDB" id="A0AAV2SK13"/>
<feature type="non-terminal residue" evidence="1">
    <location>
        <position position="1"/>
    </location>
</feature>